<dbReference type="PANTHER" id="PTHR21266:SF60">
    <property type="entry name" value="3-KETOSTEROID-9-ALPHA-MONOOXYGENASE, OXYGENASE COMPONENT"/>
    <property type="match status" value="1"/>
</dbReference>
<keyword evidence="3" id="KW-0560">Oxidoreductase</keyword>
<evidence type="ECO:0000256" key="5">
    <source>
        <dbReference type="ARBA" id="ARBA00023014"/>
    </source>
</evidence>
<evidence type="ECO:0000256" key="3">
    <source>
        <dbReference type="ARBA" id="ARBA00023002"/>
    </source>
</evidence>
<keyword evidence="8" id="KW-1185">Reference proteome</keyword>
<evidence type="ECO:0000313" key="7">
    <source>
        <dbReference type="EMBL" id="PCG09448.1"/>
    </source>
</evidence>
<dbReference type="Gene3D" id="2.102.10.10">
    <property type="entry name" value="Rieske [2Fe-2S] iron-sulphur domain"/>
    <property type="match status" value="1"/>
</dbReference>
<sequence length="396" mass="42860">MDVHDDGDGARLAAARIGGRGAFQAVARRARGDRISRHACRPPVAPARAGDPRARRRTGTIRGADDAAQRLVSGWPAAVAAGWHPVAVAARLGTRPLARRLMDVPLVVFAADGVPVVMHDRCPHRAMPLSAGSVQGGAIVCPYHGWAFGADGRCRAVPGARTVPDVAAATLPVRVAGGLVWTTLGNGPFPRLPAVMDDPALDRFWWVPRASTARVLDALENHLDPAHPHLVHPWLVRAPHRRRPARVEVTVDTTGAHARYMEDARATGLLPRLLEGHRWTSIGRLHPPTIGEVAFTGRDGPTLSIAVVFVPESARVTRPYAHFATPRGMVPAAVKRWLLTAFHWPILQQDRRVLARQATREGDYARGPLDFLGPAIWGFANGTPPPPQRYTADMLL</sequence>
<evidence type="ECO:0000313" key="8">
    <source>
        <dbReference type="Proteomes" id="UP000218784"/>
    </source>
</evidence>
<accession>A0A2A4I0K1</accession>
<keyword evidence="4" id="KW-0408">Iron</keyword>
<dbReference type="InterPro" id="IPR036922">
    <property type="entry name" value="Rieske_2Fe-2S_sf"/>
</dbReference>
<keyword evidence="2" id="KW-0479">Metal-binding</keyword>
<dbReference type="SUPFAM" id="SSF50022">
    <property type="entry name" value="ISP domain"/>
    <property type="match status" value="1"/>
</dbReference>
<dbReference type="GO" id="GO:0051537">
    <property type="term" value="F:2 iron, 2 sulfur cluster binding"/>
    <property type="evidence" value="ECO:0007669"/>
    <property type="project" value="UniProtKB-KW"/>
</dbReference>
<dbReference type="Gene3D" id="3.90.380.10">
    <property type="entry name" value="Naphthalene 1,2-dioxygenase Alpha Subunit, Chain A, domain 1"/>
    <property type="match status" value="1"/>
</dbReference>
<organism evidence="7 8">
    <name type="scientific">Sphingomonas ginsenosidimutans</name>
    <dbReference type="NCBI Taxonomy" id="862134"/>
    <lineage>
        <taxon>Bacteria</taxon>
        <taxon>Pseudomonadati</taxon>
        <taxon>Pseudomonadota</taxon>
        <taxon>Alphaproteobacteria</taxon>
        <taxon>Sphingomonadales</taxon>
        <taxon>Sphingomonadaceae</taxon>
        <taxon>Sphingomonas</taxon>
    </lineage>
</organism>
<dbReference type="PROSITE" id="PS51296">
    <property type="entry name" value="RIESKE"/>
    <property type="match status" value="1"/>
</dbReference>
<evidence type="ECO:0000259" key="6">
    <source>
        <dbReference type="PROSITE" id="PS51296"/>
    </source>
</evidence>
<dbReference type="Proteomes" id="UP000218784">
    <property type="component" value="Unassembled WGS sequence"/>
</dbReference>
<gene>
    <name evidence="7" type="ORF">COA17_06040</name>
</gene>
<dbReference type="Pfam" id="PF19112">
    <property type="entry name" value="VanA_C"/>
    <property type="match status" value="1"/>
</dbReference>
<comment type="caution">
    <text evidence="7">The sequence shown here is derived from an EMBL/GenBank/DDBJ whole genome shotgun (WGS) entry which is preliminary data.</text>
</comment>
<dbReference type="GO" id="GO:0005506">
    <property type="term" value="F:iron ion binding"/>
    <property type="evidence" value="ECO:0007669"/>
    <property type="project" value="InterPro"/>
</dbReference>
<protein>
    <recommendedName>
        <fullName evidence="6">Rieske domain-containing protein</fullName>
    </recommendedName>
</protein>
<dbReference type="InterPro" id="IPR017941">
    <property type="entry name" value="Rieske_2Fe-2S"/>
</dbReference>
<proteinExistence type="predicted"/>
<evidence type="ECO:0000256" key="4">
    <source>
        <dbReference type="ARBA" id="ARBA00023004"/>
    </source>
</evidence>
<dbReference type="InterPro" id="IPR044043">
    <property type="entry name" value="VanA_C_cat"/>
</dbReference>
<dbReference type="Pfam" id="PF00355">
    <property type="entry name" value="Rieske"/>
    <property type="match status" value="1"/>
</dbReference>
<name>A0A2A4I0K1_9SPHN</name>
<dbReference type="CDD" id="cd03469">
    <property type="entry name" value="Rieske_RO_Alpha_N"/>
    <property type="match status" value="1"/>
</dbReference>
<dbReference type="InterPro" id="IPR015881">
    <property type="entry name" value="ARHD_Rieske_2Fe_2S"/>
</dbReference>
<evidence type="ECO:0000256" key="2">
    <source>
        <dbReference type="ARBA" id="ARBA00022723"/>
    </source>
</evidence>
<dbReference type="SUPFAM" id="SSF55961">
    <property type="entry name" value="Bet v1-like"/>
    <property type="match status" value="1"/>
</dbReference>
<evidence type="ECO:0000256" key="1">
    <source>
        <dbReference type="ARBA" id="ARBA00022714"/>
    </source>
</evidence>
<dbReference type="PROSITE" id="PS00570">
    <property type="entry name" value="RING_HYDROXYL_ALPHA"/>
    <property type="match status" value="1"/>
</dbReference>
<keyword evidence="1" id="KW-0001">2Fe-2S</keyword>
<dbReference type="PANTHER" id="PTHR21266">
    <property type="entry name" value="IRON-SULFUR DOMAIN CONTAINING PROTEIN"/>
    <property type="match status" value="1"/>
</dbReference>
<dbReference type="AlphaFoldDB" id="A0A2A4I0K1"/>
<reference evidence="7 8" key="1">
    <citation type="submission" date="2017-09" db="EMBL/GenBank/DDBJ databases">
        <title>Sphingomonas ginsenosidimutans KACC 14949, whole genome shotgun sequence.</title>
        <authorList>
            <person name="Feng G."/>
            <person name="Zhu H."/>
        </authorList>
    </citation>
    <scope>NUCLEOTIDE SEQUENCE [LARGE SCALE GENOMIC DNA]</scope>
    <source>
        <strain evidence="7 8">KACC 14949</strain>
    </source>
</reference>
<keyword evidence="5" id="KW-0411">Iron-sulfur</keyword>
<dbReference type="GO" id="GO:0016491">
    <property type="term" value="F:oxidoreductase activity"/>
    <property type="evidence" value="ECO:0007669"/>
    <property type="project" value="UniProtKB-KW"/>
</dbReference>
<dbReference type="EMBL" id="NWVD01000002">
    <property type="protein sequence ID" value="PCG09448.1"/>
    <property type="molecule type" value="Genomic_DNA"/>
</dbReference>
<feature type="domain" description="Rieske" evidence="6">
    <location>
        <begin position="83"/>
        <end position="182"/>
    </location>
</feature>
<dbReference type="InterPro" id="IPR050584">
    <property type="entry name" value="Cholesterol_7-desaturase"/>
</dbReference>